<dbReference type="CDD" id="cd00431">
    <property type="entry name" value="cysteine_hydrolases"/>
    <property type="match status" value="1"/>
</dbReference>
<evidence type="ECO:0000313" key="4">
    <source>
        <dbReference type="Proteomes" id="UP000291613"/>
    </source>
</evidence>
<dbReference type="InterPro" id="IPR000868">
    <property type="entry name" value="Isochorismatase-like_dom"/>
</dbReference>
<dbReference type="GO" id="GO:0016787">
    <property type="term" value="F:hydrolase activity"/>
    <property type="evidence" value="ECO:0007669"/>
    <property type="project" value="UniProtKB-KW"/>
</dbReference>
<organism evidence="3 4">
    <name type="scientific">Hansschlegelia quercus</name>
    <dbReference type="NCBI Taxonomy" id="2528245"/>
    <lineage>
        <taxon>Bacteria</taxon>
        <taxon>Pseudomonadati</taxon>
        <taxon>Pseudomonadota</taxon>
        <taxon>Alphaproteobacteria</taxon>
        <taxon>Hyphomicrobiales</taxon>
        <taxon>Methylopilaceae</taxon>
        <taxon>Hansschlegelia</taxon>
    </lineage>
</organism>
<evidence type="ECO:0000313" key="3">
    <source>
        <dbReference type="EMBL" id="TBN51791.1"/>
    </source>
</evidence>
<dbReference type="SUPFAM" id="SSF52499">
    <property type="entry name" value="Isochorismatase-like hydrolases"/>
    <property type="match status" value="1"/>
</dbReference>
<dbReference type="InterPro" id="IPR036380">
    <property type="entry name" value="Isochorismatase-like_sf"/>
</dbReference>
<dbReference type="PANTHER" id="PTHR43540">
    <property type="entry name" value="PEROXYUREIDOACRYLATE/UREIDOACRYLATE AMIDOHYDROLASE-RELATED"/>
    <property type="match status" value="1"/>
</dbReference>
<keyword evidence="4" id="KW-1185">Reference proteome</keyword>
<name>A0A4Q9GFQ4_9HYPH</name>
<keyword evidence="1 3" id="KW-0378">Hydrolase</keyword>
<dbReference type="RefSeq" id="WP_131003956.1">
    <property type="nucleotide sequence ID" value="NZ_JBHSZR010000001.1"/>
</dbReference>
<evidence type="ECO:0000256" key="1">
    <source>
        <dbReference type="ARBA" id="ARBA00022801"/>
    </source>
</evidence>
<protein>
    <submittedName>
        <fullName evidence="3">Cysteine hydrolase</fullName>
    </submittedName>
</protein>
<dbReference type="AlphaFoldDB" id="A0A4Q9GFQ4"/>
<proteinExistence type="predicted"/>
<dbReference type="PANTHER" id="PTHR43540:SF6">
    <property type="entry name" value="ISOCHORISMATASE-LIKE DOMAIN-CONTAINING PROTEIN"/>
    <property type="match status" value="1"/>
</dbReference>
<feature type="domain" description="Isochorismatase-like" evidence="2">
    <location>
        <begin position="11"/>
        <end position="182"/>
    </location>
</feature>
<dbReference type="Gene3D" id="3.40.50.850">
    <property type="entry name" value="Isochorismatase-like"/>
    <property type="match status" value="1"/>
</dbReference>
<reference evidence="3 4" key="1">
    <citation type="submission" date="2019-02" db="EMBL/GenBank/DDBJ databases">
        <title>Hansschlegelia quercus sp. nov., a novel methylotrophic bacterium from buds of oak (Quercus robur L.).</title>
        <authorList>
            <person name="Agafonova N.V."/>
            <person name="Kaparullina E.N."/>
            <person name="Grouzdev D.S."/>
            <person name="Doronina N.V."/>
        </authorList>
    </citation>
    <scope>NUCLEOTIDE SEQUENCE [LARGE SCALE GENOMIC DNA]</scope>
    <source>
        <strain evidence="3 4">Dub</strain>
    </source>
</reference>
<evidence type="ECO:0000259" key="2">
    <source>
        <dbReference type="Pfam" id="PF00857"/>
    </source>
</evidence>
<sequence>MDSFKIDSRRTAHLCLDMQKMFAEDTEWRTPWMDRVLPVVAEIAARHKRQTFFTRFVPPARAEDAKGCWRNYFSRWRSFTREEINPELIELVEPLKRLVPPARLIDKPGFSPFFGTPLYAELRSLDIDTLVVTGAETDVCVLAAVLSAIDLGFFVVLVKDGLCSSSDETHDAMLTLYGNRFSQQLRMVDAADLIEVWPESA</sequence>
<dbReference type="Pfam" id="PF00857">
    <property type="entry name" value="Isochorismatase"/>
    <property type="match status" value="1"/>
</dbReference>
<dbReference type="InterPro" id="IPR050272">
    <property type="entry name" value="Isochorismatase-like_hydrls"/>
</dbReference>
<accession>A0A4Q9GFQ4</accession>
<gene>
    <name evidence="3" type="ORF">EYR15_12880</name>
</gene>
<dbReference type="Proteomes" id="UP000291613">
    <property type="component" value="Unassembled WGS sequence"/>
</dbReference>
<dbReference type="EMBL" id="SIUB01000006">
    <property type="protein sequence ID" value="TBN51791.1"/>
    <property type="molecule type" value="Genomic_DNA"/>
</dbReference>
<dbReference type="OrthoDB" id="9811489at2"/>
<comment type="caution">
    <text evidence="3">The sequence shown here is derived from an EMBL/GenBank/DDBJ whole genome shotgun (WGS) entry which is preliminary data.</text>
</comment>